<dbReference type="GO" id="GO:0005829">
    <property type="term" value="C:cytosol"/>
    <property type="evidence" value="ECO:0007669"/>
    <property type="project" value="TreeGrafter"/>
</dbReference>
<keyword evidence="3" id="KW-1185">Reference proteome</keyword>
<dbReference type="SUPFAM" id="SSF55298">
    <property type="entry name" value="YjgF-like"/>
    <property type="match status" value="1"/>
</dbReference>
<dbReference type="InParanoid" id="A0A0H2S7C9"/>
<dbReference type="NCBIfam" id="TIGR00004">
    <property type="entry name" value="Rid family detoxifying hydrolase"/>
    <property type="match status" value="1"/>
</dbReference>
<dbReference type="GO" id="GO:0005739">
    <property type="term" value="C:mitochondrion"/>
    <property type="evidence" value="ECO:0007669"/>
    <property type="project" value="TreeGrafter"/>
</dbReference>
<evidence type="ECO:0000313" key="3">
    <source>
        <dbReference type="Proteomes" id="UP000053477"/>
    </source>
</evidence>
<accession>A0A0H2S7C9</accession>
<proteinExistence type="inferred from homology"/>
<evidence type="ECO:0000256" key="1">
    <source>
        <dbReference type="ARBA" id="ARBA00010552"/>
    </source>
</evidence>
<protein>
    <submittedName>
        <fullName evidence="2">YjgF-like protein</fullName>
    </submittedName>
</protein>
<dbReference type="Gene3D" id="3.30.1330.40">
    <property type="entry name" value="RutC-like"/>
    <property type="match status" value="1"/>
</dbReference>
<comment type="similarity">
    <text evidence="1">Belongs to the RutC family.</text>
</comment>
<sequence length="127" mass="13208">MSLSAVTTDKAPLPVGPYSQAIKAGNLVFVSGCIPLAPGAATVTAVGIKEQAKQALANLKAVVEASGSSVDKIAKTLVFLQNMSEFAEMNEVYSEFFGAHKPARSAVEVAKLPLGVLFEIECVAVLE</sequence>
<dbReference type="STRING" id="27342.A0A0H2S7C9"/>
<dbReference type="FunFam" id="3.30.1330.40:FF:000001">
    <property type="entry name" value="L-PSP family endoribonuclease"/>
    <property type="match status" value="1"/>
</dbReference>
<gene>
    <name evidence="2" type="ORF">SCHPADRAFT_898183</name>
</gene>
<dbReference type="InterPro" id="IPR006175">
    <property type="entry name" value="YjgF/YER057c/UK114"/>
</dbReference>
<dbReference type="Pfam" id="PF01042">
    <property type="entry name" value="Ribonuc_L-PSP"/>
    <property type="match status" value="1"/>
</dbReference>
<dbReference type="PANTHER" id="PTHR11803:SF58">
    <property type="entry name" value="PROTEIN HMF1-RELATED"/>
    <property type="match status" value="1"/>
</dbReference>
<dbReference type="InterPro" id="IPR035959">
    <property type="entry name" value="RutC-like_sf"/>
</dbReference>
<dbReference type="GO" id="GO:0019239">
    <property type="term" value="F:deaminase activity"/>
    <property type="evidence" value="ECO:0007669"/>
    <property type="project" value="TreeGrafter"/>
</dbReference>
<dbReference type="Proteomes" id="UP000053477">
    <property type="component" value="Unassembled WGS sequence"/>
</dbReference>
<dbReference type="AlphaFoldDB" id="A0A0H2S7C9"/>
<dbReference type="CDD" id="cd00448">
    <property type="entry name" value="YjgF_YER057c_UK114_family"/>
    <property type="match status" value="1"/>
</dbReference>
<dbReference type="PANTHER" id="PTHR11803">
    <property type="entry name" value="2-IMINOBUTANOATE/2-IMINOPROPANOATE DEAMINASE RIDA"/>
    <property type="match status" value="1"/>
</dbReference>
<dbReference type="OrthoDB" id="309640at2759"/>
<organism evidence="2 3">
    <name type="scientific">Schizopora paradoxa</name>
    <dbReference type="NCBI Taxonomy" id="27342"/>
    <lineage>
        <taxon>Eukaryota</taxon>
        <taxon>Fungi</taxon>
        <taxon>Dikarya</taxon>
        <taxon>Basidiomycota</taxon>
        <taxon>Agaricomycotina</taxon>
        <taxon>Agaricomycetes</taxon>
        <taxon>Hymenochaetales</taxon>
        <taxon>Schizoporaceae</taxon>
        <taxon>Schizopora</taxon>
    </lineage>
</organism>
<dbReference type="EMBL" id="KQ085883">
    <property type="protein sequence ID" value="KLO20132.1"/>
    <property type="molecule type" value="Genomic_DNA"/>
</dbReference>
<name>A0A0H2S7C9_9AGAM</name>
<evidence type="ECO:0000313" key="2">
    <source>
        <dbReference type="EMBL" id="KLO20132.1"/>
    </source>
</evidence>
<dbReference type="InterPro" id="IPR006056">
    <property type="entry name" value="RidA"/>
</dbReference>
<reference evidence="2 3" key="1">
    <citation type="submission" date="2015-04" db="EMBL/GenBank/DDBJ databases">
        <title>Complete genome sequence of Schizopora paradoxa KUC8140, a cosmopolitan wood degrader in East Asia.</title>
        <authorList>
            <consortium name="DOE Joint Genome Institute"/>
            <person name="Min B."/>
            <person name="Park H."/>
            <person name="Jang Y."/>
            <person name="Kim J.-J."/>
            <person name="Kim K.H."/>
            <person name="Pangilinan J."/>
            <person name="Lipzen A."/>
            <person name="Riley R."/>
            <person name="Grigoriev I.V."/>
            <person name="Spatafora J.W."/>
            <person name="Choi I.-G."/>
        </authorList>
    </citation>
    <scope>NUCLEOTIDE SEQUENCE [LARGE SCALE GENOMIC DNA]</scope>
    <source>
        <strain evidence="2 3">KUC8140</strain>
    </source>
</reference>
<dbReference type="FunCoup" id="A0A0H2S7C9">
    <property type="interactions" value="229"/>
</dbReference>